<sequence>MPTSASLTTLRATAAAGASMRQVPLALGPQPVWRFDNFLPGGNAQWPQLREALEQPSPAAPLYLWGPAGSGKSHLLRAAAEHAQAAGEKVAAFDLHTPAPWDFDEAARLLLLDDCDRYDAGRQQAAFSLFVQASACGIPVLAAGRLPPIDLPLRDDLRTRLGWGLVYQLEPPTEAQVRALLRREGDRRGVLLSDEVLDYLLRRSARDLSHLMNLLDRLDHQALVAQRAITLPLVRQVLADPDPA</sequence>
<organism evidence="2 3">
    <name type="scientific">Sphaerotilus microaerophilus</name>
    <dbReference type="NCBI Taxonomy" id="2914710"/>
    <lineage>
        <taxon>Bacteria</taxon>
        <taxon>Pseudomonadati</taxon>
        <taxon>Pseudomonadota</taxon>
        <taxon>Betaproteobacteria</taxon>
        <taxon>Burkholderiales</taxon>
        <taxon>Sphaerotilaceae</taxon>
        <taxon>Sphaerotilus</taxon>
    </lineage>
</organism>
<protein>
    <submittedName>
        <fullName evidence="2">DnaA regulatory inactivator Hda</fullName>
    </submittedName>
</protein>
<dbReference type="Proteomes" id="UP001057498">
    <property type="component" value="Chromosome"/>
</dbReference>
<dbReference type="PANTHER" id="PTHR30050:SF5">
    <property type="entry name" value="DNAA REGULATORY INACTIVATOR HDA"/>
    <property type="match status" value="1"/>
</dbReference>
<evidence type="ECO:0000313" key="3">
    <source>
        <dbReference type="Proteomes" id="UP001057498"/>
    </source>
</evidence>
<dbReference type="InterPro" id="IPR027417">
    <property type="entry name" value="P-loop_NTPase"/>
</dbReference>
<dbReference type="RefSeq" id="WP_251970937.1">
    <property type="nucleotide sequence ID" value="NZ_AP025730.1"/>
</dbReference>
<reference evidence="2" key="1">
    <citation type="submission" date="2022-04" db="EMBL/GenBank/DDBJ databases">
        <title>Whole genome sequence of Sphaerotilus sp. FB-5.</title>
        <authorList>
            <person name="Takeda M."/>
            <person name="Narihara S."/>
            <person name="Akimoto M."/>
            <person name="Akimoto R."/>
            <person name="Nishiyashiki S."/>
            <person name="Murakami T."/>
        </authorList>
    </citation>
    <scope>NUCLEOTIDE SEQUENCE</scope>
    <source>
        <strain evidence="2">FB-5</strain>
    </source>
</reference>
<feature type="domain" description="Hda lid" evidence="1">
    <location>
        <begin position="176"/>
        <end position="238"/>
    </location>
</feature>
<name>A0ABM7YT02_9BURK</name>
<dbReference type="InterPro" id="IPR055199">
    <property type="entry name" value="Hda_lid"/>
</dbReference>
<evidence type="ECO:0000259" key="1">
    <source>
        <dbReference type="Pfam" id="PF22688"/>
    </source>
</evidence>
<dbReference type="Pfam" id="PF22688">
    <property type="entry name" value="Hda_lid"/>
    <property type="match status" value="1"/>
</dbReference>
<dbReference type="Gene3D" id="3.40.50.300">
    <property type="entry name" value="P-loop containing nucleotide triphosphate hydrolases"/>
    <property type="match status" value="1"/>
</dbReference>
<accession>A0ABM7YT02</accession>
<proteinExistence type="predicted"/>
<dbReference type="NCBIfam" id="TIGR03420">
    <property type="entry name" value="DnaA_homol_Hda"/>
    <property type="match status" value="1"/>
</dbReference>
<dbReference type="EMBL" id="AP025730">
    <property type="protein sequence ID" value="BDI07773.1"/>
    <property type="molecule type" value="Genomic_DNA"/>
</dbReference>
<gene>
    <name evidence="2" type="ORF">CATMQ487_47430</name>
</gene>
<keyword evidence="3" id="KW-1185">Reference proteome</keyword>
<evidence type="ECO:0000313" key="2">
    <source>
        <dbReference type="EMBL" id="BDI07773.1"/>
    </source>
</evidence>
<dbReference type="InterPro" id="IPR017788">
    <property type="entry name" value="Hda"/>
</dbReference>
<dbReference type="SUPFAM" id="SSF52540">
    <property type="entry name" value="P-loop containing nucleoside triphosphate hydrolases"/>
    <property type="match status" value="1"/>
</dbReference>
<dbReference type="PANTHER" id="PTHR30050">
    <property type="entry name" value="CHROMOSOMAL REPLICATION INITIATOR PROTEIN DNAA"/>
    <property type="match status" value="1"/>
</dbReference>
<dbReference type="Gene3D" id="1.10.8.60">
    <property type="match status" value="1"/>
</dbReference>